<dbReference type="AlphaFoldDB" id="A0A7X8XW26"/>
<keyword evidence="4" id="KW-1185">Reference proteome</keyword>
<feature type="domain" description="OmpA-like" evidence="2">
    <location>
        <begin position="29"/>
        <end position="94"/>
    </location>
</feature>
<evidence type="ECO:0000313" key="4">
    <source>
        <dbReference type="Proteomes" id="UP000585050"/>
    </source>
</evidence>
<dbReference type="RefSeq" id="WP_168882620.1">
    <property type="nucleotide sequence ID" value="NZ_JABAIL010000003.1"/>
</dbReference>
<dbReference type="SUPFAM" id="SSF103088">
    <property type="entry name" value="OmpA-like"/>
    <property type="match status" value="1"/>
</dbReference>
<reference evidence="3 4" key="1">
    <citation type="submission" date="2020-04" db="EMBL/GenBank/DDBJ databases">
        <title>Flammeovirga sp. SR4, a novel species isolated from seawater.</title>
        <authorList>
            <person name="Wang X."/>
        </authorList>
    </citation>
    <scope>NUCLEOTIDE SEQUENCE [LARGE SCALE GENOMIC DNA]</scope>
    <source>
        <strain evidence="3 4">SR4</strain>
    </source>
</reference>
<dbReference type="Proteomes" id="UP000585050">
    <property type="component" value="Unassembled WGS sequence"/>
</dbReference>
<gene>
    <name evidence="3" type="ORF">HGP29_11855</name>
</gene>
<sequence length="465" mass="54245">MSSLFKIVLSFTLCWLLPMSLQAQFAQVFFHKNQHQLNYKARTVLDNIISKSKESGACRELTLYGFTDQDASFEHNKKLALQRSMSVYHYLLEADAPFIYNFVTIGEDDIEKVPDHIKDKEAYMRRVDLKFKRSHYDRTFTKQDFPKEEFLIDLTRDTTIVGQQGTILNIPAYSFALTENKEVKIVLREAYTASSFIKNKLTSETNDGGLLSSKGMIHVEAYKEGEKVDLAPYKYISVKFKGKKDGDGMSLYYPKKVRDEMLWENEQDFSSQYLANNMYFSWRSYAYYETYEPVKDTISLSHEIDTLIDGKKYVYTRIYKPRENINYTSLTEMSMDVPAVDNYFNAFSLGWLNCDRLNGFSENQVTELYVDIKSDDQAPKAVLYFPKLNAITSSHYHIDGKAYFYQIPKNEEAYLVSYFSRNGENILFGSRKINTSTENIQLTLQRITPYTLNRELEKLDQSIRQ</sequence>
<dbReference type="InterPro" id="IPR036737">
    <property type="entry name" value="OmpA-like_sf"/>
</dbReference>
<dbReference type="EMBL" id="JABAIL010000003">
    <property type="protein sequence ID" value="NLR91908.1"/>
    <property type="molecule type" value="Genomic_DNA"/>
</dbReference>
<proteinExistence type="predicted"/>
<organism evidence="3 4">
    <name type="scientific">Flammeovirga agarivorans</name>
    <dbReference type="NCBI Taxonomy" id="2726742"/>
    <lineage>
        <taxon>Bacteria</taxon>
        <taxon>Pseudomonadati</taxon>
        <taxon>Bacteroidota</taxon>
        <taxon>Cytophagia</taxon>
        <taxon>Cytophagales</taxon>
        <taxon>Flammeovirgaceae</taxon>
        <taxon>Flammeovirga</taxon>
    </lineage>
</organism>
<dbReference type="Gene3D" id="3.30.1330.60">
    <property type="entry name" value="OmpA-like domain"/>
    <property type="match status" value="1"/>
</dbReference>
<evidence type="ECO:0000313" key="3">
    <source>
        <dbReference type="EMBL" id="NLR91908.1"/>
    </source>
</evidence>
<evidence type="ECO:0000256" key="1">
    <source>
        <dbReference type="SAM" id="SignalP"/>
    </source>
</evidence>
<accession>A0A7X8XW26</accession>
<dbReference type="Pfam" id="PF00691">
    <property type="entry name" value="OmpA"/>
    <property type="match status" value="1"/>
</dbReference>
<evidence type="ECO:0000259" key="2">
    <source>
        <dbReference type="Pfam" id="PF00691"/>
    </source>
</evidence>
<name>A0A7X8XW26_9BACT</name>
<keyword evidence="1" id="KW-0732">Signal</keyword>
<dbReference type="InterPro" id="IPR006665">
    <property type="entry name" value="OmpA-like"/>
</dbReference>
<feature type="chain" id="PRO_5031150072" evidence="1">
    <location>
        <begin position="24"/>
        <end position="465"/>
    </location>
</feature>
<comment type="caution">
    <text evidence="3">The sequence shown here is derived from an EMBL/GenBank/DDBJ whole genome shotgun (WGS) entry which is preliminary data.</text>
</comment>
<feature type="signal peptide" evidence="1">
    <location>
        <begin position="1"/>
        <end position="23"/>
    </location>
</feature>
<protein>
    <submittedName>
        <fullName evidence="3">OmpA family protein</fullName>
    </submittedName>
</protein>